<evidence type="ECO:0000256" key="1">
    <source>
        <dbReference type="SAM" id="MobiDB-lite"/>
    </source>
</evidence>
<dbReference type="EMBL" id="JAUSVR010000009">
    <property type="protein sequence ID" value="MDQ0511986.1"/>
    <property type="molecule type" value="Genomic_DNA"/>
</dbReference>
<protein>
    <submittedName>
        <fullName evidence="3">Uncharacterized protein</fullName>
    </submittedName>
</protein>
<feature type="transmembrane region" description="Helical" evidence="2">
    <location>
        <begin position="6"/>
        <end position="25"/>
    </location>
</feature>
<evidence type="ECO:0000256" key="2">
    <source>
        <dbReference type="SAM" id="Phobius"/>
    </source>
</evidence>
<feature type="transmembrane region" description="Helical" evidence="2">
    <location>
        <begin position="427"/>
        <end position="448"/>
    </location>
</feature>
<dbReference type="Proteomes" id="UP001235094">
    <property type="component" value="Unassembled WGS sequence"/>
</dbReference>
<name>A0ABU0LTF3_9HYPH</name>
<keyword evidence="2" id="KW-0812">Transmembrane</keyword>
<reference evidence="3 4" key="1">
    <citation type="submission" date="2023-07" db="EMBL/GenBank/DDBJ databases">
        <title>Genomic Encyclopedia of Type Strains, Phase IV (KMG-IV): sequencing the most valuable type-strain genomes for metagenomic binning, comparative biology and taxonomic classification.</title>
        <authorList>
            <person name="Goeker M."/>
        </authorList>
    </citation>
    <scope>NUCLEOTIDE SEQUENCE [LARGE SCALE GENOMIC DNA]</scope>
    <source>
        <strain evidence="3 4">DSM 15561</strain>
    </source>
</reference>
<accession>A0ABU0LTF3</accession>
<feature type="region of interest" description="Disordered" evidence="1">
    <location>
        <begin position="250"/>
        <end position="319"/>
    </location>
</feature>
<dbReference type="RefSeq" id="WP_306890672.1">
    <property type="nucleotide sequence ID" value="NZ_JAUSVR010000009.1"/>
</dbReference>
<feature type="transmembrane region" description="Helical" evidence="2">
    <location>
        <begin position="357"/>
        <end position="380"/>
    </location>
</feature>
<comment type="caution">
    <text evidence="3">The sequence shown here is derived from an EMBL/GenBank/DDBJ whole genome shotgun (WGS) entry which is preliminary data.</text>
</comment>
<evidence type="ECO:0000313" key="4">
    <source>
        <dbReference type="Proteomes" id="UP001235094"/>
    </source>
</evidence>
<keyword evidence="4" id="KW-1185">Reference proteome</keyword>
<keyword evidence="2" id="KW-0472">Membrane</keyword>
<feature type="compositionally biased region" description="Pro residues" evidence="1">
    <location>
        <begin position="279"/>
        <end position="296"/>
    </location>
</feature>
<feature type="transmembrane region" description="Helical" evidence="2">
    <location>
        <begin position="395"/>
        <end position="415"/>
    </location>
</feature>
<keyword evidence="2" id="KW-1133">Transmembrane helix</keyword>
<proteinExistence type="predicted"/>
<sequence>MIIAGVAAFISIGLVLIVTMLMAFIEYQGRLASFQPTIQSRDITEQAETLDQLDATVLRYKELRAQFDAAWRSLLDAQTQRFGRTDRVCSRYEGALQEECWIFLRSVPFDGALDIASASVNDGLSRTSHSRPPASGSPNSPGFAATVLRNFVNHMEHAANRAAADGPASAGFGRPGGDQAYIGLFSDDIVQIARLNHRLITELMQKQDAARVQATSLCAQAAILASLIKDSRASDLDCGALSETAIPSSVSQAPPMVGAGAPPTDTPPPATPVNAALPPATPPQGTPPQGAPPPGMPVDAQPPSQGAVGVPPFSARRANPDAMTDQHRFDLVNQLRNYNYISGGVARFLLLSPPDYLAAWLLLFGGAMGAMLKILFWHIMPARTIKWSDLFIEPAQGMVCAVLLFILFRSGLMVISGGGSSSETSTLSPFFVAFVAIGAGLMSDQVIFAASRAAGSLIGGASIRQTPRWAVGLAARLKPNAEGMAVHDLARRLVVSDDRVAAWSALRSPVEGEYQDKIALVLGVPPHLLFTDLSPRVEEREAPPAPPSAAAPQAAS</sequence>
<evidence type="ECO:0000313" key="3">
    <source>
        <dbReference type="EMBL" id="MDQ0511986.1"/>
    </source>
</evidence>
<organism evidence="3 4">
    <name type="scientific">Ancylobacter amanitiformis</name>
    <dbReference type="NCBI Taxonomy" id="217069"/>
    <lineage>
        <taxon>Bacteria</taxon>
        <taxon>Pseudomonadati</taxon>
        <taxon>Pseudomonadota</taxon>
        <taxon>Alphaproteobacteria</taxon>
        <taxon>Hyphomicrobiales</taxon>
        <taxon>Xanthobacteraceae</taxon>
        <taxon>Ancylobacter</taxon>
    </lineage>
</organism>
<feature type="region of interest" description="Disordered" evidence="1">
    <location>
        <begin position="535"/>
        <end position="556"/>
    </location>
</feature>
<gene>
    <name evidence="3" type="ORF">QOZ99_002886</name>
</gene>